<dbReference type="OrthoDB" id="2520275at2759"/>
<dbReference type="OMA" id="LALCKEM"/>
<sequence>MPAASRKATADAVVHQTSPLCRLPPDVLHRILVANVTAKHLALCKEMLPRVLRAIFSNADIYGAKRLAQFACSIKIRPSNARFVRDFTFSDASRLESREGRLRWDPSRAKAGAGQLAPSIEALEEMHVRSYRPDSMTVGFGLLKDVLRLLPNLATLALCGTPLIPPIFAPDYLDTLPFPKLEEVSLMAVTHIGEDWDDSPLSGSALNLASLKSMKRFSLVRNDIAIPFDRLNLMPSVALPPRSWHLEEANLSEFGHVGPESAVLFSALSESLRKVTIESATVHERFFDDLTRLPPSLEDLDISVGTPCSKEGRVPHTHPKLSSSIDHLVNLRRLQLVGDVIETETFETIASLPNLVELNFGVHTALASVPLLEIVGLRQAADVSFLNGRRLSTKPLRDCWRLRPKRRVSTW</sequence>
<dbReference type="Proteomes" id="UP000199069">
    <property type="component" value="Unassembled WGS sequence"/>
</dbReference>
<evidence type="ECO:0000313" key="1">
    <source>
        <dbReference type="EMBL" id="CTR04487.1"/>
    </source>
</evidence>
<dbReference type="SUPFAM" id="SSF52047">
    <property type="entry name" value="RNI-like"/>
    <property type="match status" value="1"/>
</dbReference>
<accession>A0A0K3C740</accession>
<dbReference type="InterPro" id="IPR032675">
    <property type="entry name" value="LRR_dom_sf"/>
</dbReference>
<evidence type="ECO:0000313" key="2">
    <source>
        <dbReference type="EMBL" id="PRQ77697.1"/>
    </source>
</evidence>
<dbReference type="Proteomes" id="UP000239560">
    <property type="component" value="Unassembled WGS sequence"/>
</dbReference>
<reference evidence="2 4" key="2">
    <citation type="journal article" date="2018" name="Elife">
        <title>Functional genomics of lipid metabolism in the oleaginous yeast Rhodosporidium toruloides.</title>
        <authorList>
            <person name="Coradetti S.T."/>
            <person name="Pinel D."/>
            <person name="Geiselman G."/>
            <person name="Ito M."/>
            <person name="Mondo S."/>
            <person name="Reilly M.C."/>
            <person name="Cheng Y.F."/>
            <person name="Bauer S."/>
            <person name="Grigoriev I."/>
            <person name="Gladden J.M."/>
            <person name="Simmons B.A."/>
            <person name="Brem R."/>
            <person name="Arkin A.P."/>
            <person name="Skerker J.M."/>
        </authorList>
    </citation>
    <scope>NUCLEOTIDE SEQUENCE [LARGE SCALE GENOMIC DNA]</scope>
    <source>
        <strain evidence="2 4">NBRC 0880</strain>
    </source>
</reference>
<proteinExistence type="predicted"/>
<dbReference type="Gene3D" id="3.80.10.10">
    <property type="entry name" value="Ribonuclease Inhibitor"/>
    <property type="match status" value="1"/>
</dbReference>
<protein>
    <submittedName>
        <fullName evidence="1 2">Proteophosphoglycan ppg4</fullName>
    </submittedName>
</protein>
<dbReference type="EMBL" id="CWKI01000001">
    <property type="protein sequence ID" value="CTR04487.1"/>
    <property type="molecule type" value="Genomic_DNA"/>
</dbReference>
<gene>
    <name evidence="1" type="primary">FGENESH: predicted gene_1.348</name>
    <name evidence="2" type="ORF">AAT19DRAFT_8765</name>
    <name evidence="1" type="ORF">BN2166_0003480</name>
</gene>
<reference evidence="1 3" key="1">
    <citation type="submission" date="2015-07" db="EMBL/GenBank/DDBJ databases">
        <authorList>
            <person name="Cajimat M.N.B."/>
            <person name="Milazzo M.L."/>
            <person name="Fulhorst C.F."/>
        </authorList>
    </citation>
    <scope>NUCLEOTIDE SEQUENCE [LARGE SCALE GENOMIC DNA]</scope>
    <source>
        <strain evidence="1">Single colony</strain>
    </source>
</reference>
<organism evidence="1 3">
    <name type="scientific">Rhodotorula toruloides</name>
    <name type="common">Yeast</name>
    <name type="synonym">Rhodosporidium toruloides</name>
    <dbReference type="NCBI Taxonomy" id="5286"/>
    <lineage>
        <taxon>Eukaryota</taxon>
        <taxon>Fungi</taxon>
        <taxon>Dikarya</taxon>
        <taxon>Basidiomycota</taxon>
        <taxon>Pucciniomycotina</taxon>
        <taxon>Microbotryomycetes</taxon>
        <taxon>Sporidiobolales</taxon>
        <taxon>Sporidiobolaceae</taxon>
        <taxon>Rhodotorula</taxon>
    </lineage>
</organism>
<keyword evidence="3" id="KW-1185">Reference proteome</keyword>
<dbReference type="AlphaFoldDB" id="A0A0K3C740"/>
<dbReference type="EMBL" id="LCTV02000001">
    <property type="protein sequence ID" value="PRQ77697.1"/>
    <property type="molecule type" value="Genomic_DNA"/>
</dbReference>
<name>A0A0K3C740_RHOTO</name>
<evidence type="ECO:0000313" key="4">
    <source>
        <dbReference type="Proteomes" id="UP000239560"/>
    </source>
</evidence>
<evidence type="ECO:0000313" key="3">
    <source>
        <dbReference type="Proteomes" id="UP000199069"/>
    </source>
</evidence>